<dbReference type="SUPFAM" id="SSF51695">
    <property type="entry name" value="PLC-like phosphodiesterases"/>
    <property type="match status" value="1"/>
</dbReference>
<dbReference type="PANTHER" id="PTHR46211">
    <property type="entry name" value="GLYCEROPHOSPHORYL DIESTER PHOSPHODIESTERASE"/>
    <property type="match status" value="1"/>
</dbReference>
<reference evidence="3" key="1">
    <citation type="journal article" date="2019" name="Int. J. Syst. Evol. Microbiol.">
        <title>The Global Catalogue of Microorganisms (GCM) 10K type strain sequencing project: providing services to taxonomists for standard genome sequencing and annotation.</title>
        <authorList>
            <consortium name="The Broad Institute Genomics Platform"/>
            <consortium name="The Broad Institute Genome Sequencing Center for Infectious Disease"/>
            <person name="Wu L."/>
            <person name="Ma J."/>
        </authorList>
    </citation>
    <scope>NUCLEOTIDE SEQUENCE [LARGE SCALE GENOMIC DNA]</scope>
    <source>
        <strain evidence="3">CGMCC 1.12404</strain>
    </source>
</reference>
<gene>
    <name evidence="2" type="primary">glpQ</name>
    <name evidence="2" type="ORF">GCM10007416_26420</name>
</gene>
<name>A0ABQ1GWW9_9BACL</name>
<evidence type="ECO:0000259" key="1">
    <source>
        <dbReference type="PROSITE" id="PS51704"/>
    </source>
</evidence>
<organism evidence="2 3">
    <name type="scientific">Kroppenstedtia guangzhouensis</name>
    <dbReference type="NCBI Taxonomy" id="1274356"/>
    <lineage>
        <taxon>Bacteria</taxon>
        <taxon>Bacillati</taxon>
        <taxon>Bacillota</taxon>
        <taxon>Bacilli</taxon>
        <taxon>Bacillales</taxon>
        <taxon>Thermoactinomycetaceae</taxon>
        <taxon>Kroppenstedtia</taxon>
    </lineage>
</organism>
<dbReference type="PANTHER" id="PTHR46211:SF7">
    <property type="entry name" value="GLYCEROPHOSPHODIESTER PHOSPHODIESTERASE"/>
    <property type="match status" value="1"/>
</dbReference>
<proteinExistence type="predicted"/>
<protein>
    <submittedName>
        <fullName evidence="2">Glycerophosphoryl diester phosphodiesterase</fullName>
    </submittedName>
</protein>
<evidence type="ECO:0000313" key="3">
    <source>
        <dbReference type="Proteomes" id="UP000617979"/>
    </source>
</evidence>
<dbReference type="EMBL" id="BMEX01000011">
    <property type="protein sequence ID" value="GGA52031.1"/>
    <property type="molecule type" value="Genomic_DNA"/>
</dbReference>
<dbReference type="Gene3D" id="3.20.20.190">
    <property type="entry name" value="Phosphatidylinositol (PI) phosphodiesterase"/>
    <property type="match status" value="1"/>
</dbReference>
<sequence length="300" mass="34296">MILWKGWVRMKIHWKIWLSGMTAAGLVVAGLTTGSVVAAKKKEVLNVAHRGASAYAPEHTLPSYKLGDKMKGDYIEIDLQMTQDGHLICMHDETLDRTTNGSGRVKDYTLAQIKDLDAGSWFNEKYPQYAKPEYAGQQVPTLDEVLDHFGPHKKYYIETKAPHVYPGMEEKLLDTLERHQLLRKNSLRKGHVLIQSFSQESLLKIHRLNPDIPLVQLLSYPTPATITDEELASIKSYAIGVGPNFQRIDREYVQKVRKHGLDIHPYTVNTKEDMRRLIDWGVTGMFTNHPDRLREVLKGR</sequence>
<dbReference type="CDD" id="cd08601">
    <property type="entry name" value="GDPD_SaGlpQ_like"/>
    <property type="match status" value="1"/>
</dbReference>
<feature type="domain" description="GP-PDE" evidence="1">
    <location>
        <begin position="44"/>
        <end position="297"/>
    </location>
</feature>
<evidence type="ECO:0000313" key="2">
    <source>
        <dbReference type="EMBL" id="GGA52031.1"/>
    </source>
</evidence>
<dbReference type="Pfam" id="PF03009">
    <property type="entry name" value="GDPD"/>
    <property type="match status" value="1"/>
</dbReference>
<dbReference type="InterPro" id="IPR030395">
    <property type="entry name" value="GP_PDE_dom"/>
</dbReference>
<dbReference type="InterPro" id="IPR017946">
    <property type="entry name" value="PLC-like_Pdiesterase_TIM-brl"/>
</dbReference>
<accession>A0ABQ1GWW9</accession>
<dbReference type="PROSITE" id="PS51704">
    <property type="entry name" value="GP_PDE"/>
    <property type="match status" value="1"/>
</dbReference>
<dbReference type="Proteomes" id="UP000617979">
    <property type="component" value="Unassembled WGS sequence"/>
</dbReference>
<keyword evidence="3" id="KW-1185">Reference proteome</keyword>
<comment type="caution">
    <text evidence="2">The sequence shown here is derived from an EMBL/GenBank/DDBJ whole genome shotgun (WGS) entry which is preliminary data.</text>
</comment>